<proteinExistence type="predicted"/>
<evidence type="ECO:0000313" key="2">
    <source>
        <dbReference type="EMBL" id="MFC6164160.1"/>
    </source>
</evidence>
<sequence>MATDFYQRLIDKYEPLTEAALLTLISVRQPINGADIPAKIEALTDHQLQLGLGALFTNLHAMTRDYLIKEQVSSDDVHTYEITGSGEAVLVAERERLALLSHLLDTPVK</sequence>
<dbReference type="Pfam" id="PF03551">
    <property type="entry name" value="PadR"/>
    <property type="match status" value="1"/>
</dbReference>
<accession>A0ABW1R3R7</accession>
<feature type="domain" description="Transcription regulator PadR N-terminal" evidence="1">
    <location>
        <begin position="21"/>
        <end position="90"/>
    </location>
</feature>
<keyword evidence="3" id="KW-1185">Reference proteome</keyword>
<evidence type="ECO:0000313" key="3">
    <source>
        <dbReference type="Proteomes" id="UP001596253"/>
    </source>
</evidence>
<dbReference type="Proteomes" id="UP001596253">
    <property type="component" value="Unassembled WGS sequence"/>
</dbReference>
<dbReference type="InterPro" id="IPR036390">
    <property type="entry name" value="WH_DNA-bd_sf"/>
</dbReference>
<gene>
    <name evidence="2" type="ORF">ACFP3T_05690</name>
</gene>
<evidence type="ECO:0000259" key="1">
    <source>
        <dbReference type="Pfam" id="PF03551"/>
    </source>
</evidence>
<dbReference type="InterPro" id="IPR036388">
    <property type="entry name" value="WH-like_DNA-bd_sf"/>
</dbReference>
<dbReference type="SUPFAM" id="SSF46785">
    <property type="entry name" value="Winged helix' DNA-binding domain"/>
    <property type="match status" value="1"/>
</dbReference>
<reference evidence="3" key="1">
    <citation type="journal article" date="2019" name="Int. J. Syst. Evol. Microbiol.">
        <title>The Global Catalogue of Microorganisms (GCM) 10K type strain sequencing project: providing services to taxonomists for standard genome sequencing and annotation.</title>
        <authorList>
            <consortium name="The Broad Institute Genomics Platform"/>
            <consortium name="The Broad Institute Genome Sequencing Center for Infectious Disease"/>
            <person name="Wu L."/>
            <person name="Ma J."/>
        </authorList>
    </citation>
    <scope>NUCLEOTIDE SEQUENCE [LARGE SCALE GENOMIC DNA]</scope>
    <source>
        <strain evidence="3">CCM 8932</strain>
    </source>
</reference>
<dbReference type="EMBL" id="JBHSSD010000025">
    <property type="protein sequence ID" value="MFC6164160.1"/>
    <property type="molecule type" value="Genomic_DNA"/>
</dbReference>
<protein>
    <submittedName>
        <fullName evidence="2">Helix-turn-helix transcriptional regulator</fullName>
    </submittedName>
</protein>
<dbReference type="InterPro" id="IPR005149">
    <property type="entry name" value="Tscrpt_reg_PadR_N"/>
</dbReference>
<comment type="caution">
    <text evidence="2">The sequence shown here is derived from an EMBL/GenBank/DDBJ whole genome shotgun (WGS) entry which is preliminary data.</text>
</comment>
<organism evidence="2 3">
    <name type="scientific">Lactiplantibacillus dongliensis</name>
    <dbReference type="NCBI Taxonomy" id="2559919"/>
    <lineage>
        <taxon>Bacteria</taxon>
        <taxon>Bacillati</taxon>
        <taxon>Bacillota</taxon>
        <taxon>Bacilli</taxon>
        <taxon>Lactobacillales</taxon>
        <taxon>Lactobacillaceae</taxon>
        <taxon>Lactiplantibacillus</taxon>
    </lineage>
</organism>
<name>A0ABW1R3R7_9LACO</name>
<dbReference type="Gene3D" id="1.10.10.10">
    <property type="entry name" value="Winged helix-like DNA-binding domain superfamily/Winged helix DNA-binding domain"/>
    <property type="match status" value="1"/>
</dbReference>
<dbReference type="RefSeq" id="WP_137641429.1">
    <property type="nucleotide sequence ID" value="NZ_BJDK01000069.1"/>
</dbReference>